<evidence type="ECO:0000313" key="4">
    <source>
        <dbReference type="EMBL" id="KAK6931752.1"/>
    </source>
</evidence>
<feature type="compositionally biased region" description="Basic and acidic residues" evidence="2">
    <location>
        <begin position="247"/>
        <end position="261"/>
    </location>
</feature>
<dbReference type="Pfam" id="PF04504">
    <property type="entry name" value="GeBP-like_DBD"/>
    <property type="match status" value="1"/>
</dbReference>
<feature type="compositionally biased region" description="Basic and acidic residues" evidence="2">
    <location>
        <begin position="268"/>
        <end position="290"/>
    </location>
</feature>
<feature type="region of interest" description="Disordered" evidence="2">
    <location>
        <begin position="1"/>
        <end position="145"/>
    </location>
</feature>
<organism evidence="4 5">
    <name type="scientific">Dillenia turbinata</name>
    <dbReference type="NCBI Taxonomy" id="194707"/>
    <lineage>
        <taxon>Eukaryota</taxon>
        <taxon>Viridiplantae</taxon>
        <taxon>Streptophyta</taxon>
        <taxon>Embryophyta</taxon>
        <taxon>Tracheophyta</taxon>
        <taxon>Spermatophyta</taxon>
        <taxon>Magnoliopsida</taxon>
        <taxon>eudicotyledons</taxon>
        <taxon>Gunneridae</taxon>
        <taxon>Pentapetalae</taxon>
        <taxon>Dilleniales</taxon>
        <taxon>Dilleniaceae</taxon>
        <taxon>Dillenia</taxon>
    </lineage>
</organism>
<dbReference type="GO" id="GO:0006355">
    <property type="term" value="P:regulation of DNA-templated transcription"/>
    <property type="evidence" value="ECO:0007669"/>
    <property type="project" value="InterPro"/>
</dbReference>
<sequence>MARKRPAMQAPPPANPSSEEESSKEETEEQEEREQEQEAYDEEGEEEEDKGGKKASSPPPPPPPSSSDKKSSKKKATVRPKSSSSTDGADESEEESDGSDTGNPPKIAEIPDPKAKSTLIQRTAENDTEKDSKKAKTDEAATSKKPLFVRFWSQDDEIAILKGLSEYSSKKGIDPFQDMNGFHESVKKSVRADVSKSQLSDKIRRLKKKYKNKVSKGKNGEDPVFTKPHDEKAFVLSRKIWGGEVEKTRGSVQSKKADGKIPKSTKSKGSELADVGDKEETGPEREKNSEGHVCLSQKLGVPAPNEIWMQEGLELIPKSIKNELEEKRMAQDDAEIENRRDILELLRYQGKLVSMALKSKNHSVT</sequence>
<feature type="domain" description="Glabrous enhancer-binding protein-like DBD" evidence="3">
    <location>
        <begin position="148"/>
        <end position="242"/>
    </location>
</feature>
<dbReference type="GO" id="GO:0005634">
    <property type="term" value="C:nucleus"/>
    <property type="evidence" value="ECO:0007669"/>
    <property type="project" value="TreeGrafter"/>
</dbReference>
<comment type="caution">
    <text evidence="4">The sequence shown here is derived from an EMBL/GenBank/DDBJ whole genome shotgun (WGS) entry which is preliminary data.</text>
</comment>
<accession>A0AAN8VQU9</accession>
<feature type="compositionally biased region" description="Basic and acidic residues" evidence="2">
    <location>
        <begin position="124"/>
        <end position="142"/>
    </location>
</feature>
<dbReference type="PANTHER" id="PTHR31662">
    <property type="entry name" value="BNAANNG10740D PROTEIN-RELATED"/>
    <property type="match status" value="1"/>
</dbReference>
<evidence type="ECO:0000256" key="2">
    <source>
        <dbReference type="SAM" id="MobiDB-lite"/>
    </source>
</evidence>
<evidence type="ECO:0000259" key="3">
    <source>
        <dbReference type="Pfam" id="PF04504"/>
    </source>
</evidence>
<proteinExistence type="inferred from homology"/>
<feature type="compositionally biased region" description="Acidic residues" evidence="2">
    <location>
        <begin position="88"/>
        <end position="98"/>
    </location>
</feature>
<evidence type="ECO:0000313" key="5">
    <source>
        <dbReference type="Proteomes" id="UP001370490"/>
    </source>
</evidence>
<gene>
    <name evidence="4" type="ORF">RJ641_003545</name>
</gene>
<name>A0AAN8VQU9_9MAGN</name>
<dbReference type="InterPro" id="IPR053932">
    <property type="entry name" value="GeBP-like_DBD"/>
</dbReference>
<evidence type="ECO:0000256" key="1">
    <source>
        <dbReference type="ARBA" id="ARBA00010820"/>
    </source>
</evidence>
<dbReference type="PANTHER" id="PTHR31662:SF33">
    <property type="entry name" value="DNA-BINDING STOREKEEPER PROTEIN TRANSCRIPTIONAL REGULATOR-LIKE PROTEIN"/>
    <property type="match status" value="1"/>
</dbReference>
<protein>
    <submittedName>
        <fullName evidence="4">GLABROUS1 enhancer-binding protein family</fullName>
    </submittedName>
</protein>
<feature type="region of interest" description="Disordered" evidence="2">
    <location>
        <begin position="247"/>
        <end position="296"/>
    </location>
</feature>
<dbReference type="AlphaFoldDB" id="A0AAN8VQU9"/>
<feature type="compositionally biased region" description="Acidic residues" evidence="2">
    <location>
        <begin position="18"/>
        <end position="49"/>
    </location>
</feature>
<dbReference type="Proteomes" id="UP001370490">
    <property type="component" value="Unassembled WGS sequence"/>
</dbReference>
<keyword evidence="5" id="KW-1185">Reference proteome</keyword>
<reference evidence="4 5" key="1">
    <citation type="submission" date="2023-12" db="EMBL/GenBank/DDBJ databases">
        <title>A high-quality genome assembly for Dillenia turbinata (Dilleniales).</title>
        <authorList>
            <person name="Chanderbali A."/>
        </authorList>
    </citation>
    <scope>NUCLEOTIDE SEQUENCE [LARGE SCALE GENOMIC DNA]</scope>
    <source>
        <strain evidence="4">LSX21</strain>
        <tissue evidence="4">Leaf</tissue>
    </source>
</reference>
<dbReference type="InterPro" id="IPR007592">
    <property type="entry name" value="GEBP"/>
</dbReference>
<comment type="similarity">
    <text evidence="1">Belongs to the GeBP family.</text>
</comment>
<dbReference type="EMBL" id="JBAMMX010000011">
    <property type="protein sequence ID" value="KAK6931752.1"/>
    <property type="molecule type" value="Genomic_DNA"/>
</dbReference>